<dbReference type="RefSeq" id="WP_139464610.1">
    <property type="nucleotide sequence ID" value="NZ_VDHJ01000002.1"/>
</dbReference>
<proteinExistence type="predicted"/>
<dbReference type="Proteomes" id="UP000312032">
    <property type="component" value="Unassembled WGS sequence"/>
</dbReference>
<feature type="transmembrane region" description="Helical" evidence="1">
    <location>
        <begin position="83"/>
        <end position="102"/>
    </location>
</feature>
<sequence length="156" mass="16798">MFNILLLLHVAAAILLLGPVAVAVSAFGGSALKASQGDTTHAGIARFTHRITQTYGMASILVPLLGATLLFSNWSSFKSQPQFHIAIVLALVAWVLLFVVIVPKQKKLVSRLGLLSPADSDPSDANIDPVKTKKQLAMFGGIFNLLWVIVFILMYV</sequence>
<dbReference type="AlphaFoldDB" id="A0A5C4U701"/>
<feature type="transmembrane region" description="Helical" evidence="1">
    <location>
        <begin position="50"/>
        <end position="71"/>
    </location>
</feature>
<feature type="transmembrane region" description="Helical" evidence="1">
    <location>
        <begin position="136"/>
        <end position="155"/>
    </location>
</feature>
<evidence type="ECO:0000313" key="2">
    <source>
        <dbReference type="EMBL" id="TNL99694.1"/>
    </source>
</evidence>
<protein>
    <submittedName>
        <fullName evidence="2">DUF2269 domain-containing protein</fullName>
    </submittedName>
</protein>
<comment type="caution">
    <text evidence="2">The sequence shown here is derived from an EMBL/GenBank/DDBJ whole genome shotgun (WGS) entry which is preliminary data.</text>
</comment>
<reference evidence="2 3" key="1">
    <citation type="submission" date="2019-06" db="EMBL/GenBank/DDBJ databases">
        <authorList>
            <person name="Li J."/>
        </authorList>
    </citation>
    <scope>NUCLEOTIDE SEQUENCE [LARGE SCALE GENOMIC DNA]</scope>
    <source>
        <strain evidence="2 3">LMG 28165</strain>
    </source>
</reference>
<gene>
    <name evidence="2" type="ORF">FHE74_01230</name>
</gene>
<evidence type="ECO:0000256" key="1">
    <source>
        <dbReference type="SAM" id="Phobius"/>
    </source>
</evidence>
<accession>A0A5C4U701</accession>
<keyword evidence="1" id="KW-1133">Transmembrane helix</keyword>
<dbReference type="OrthoDB" id="3429068at2"/>
<keyword evidence="1" id="KW-0472">Membrane</keyword>
<organism evidence="2 3">
    <name type="scientific">Corynebacterium tapiri</name>
    <dbReference type="NCBI Taxonomy" id="1448266"/>
    <lineage>
        <taxon>Bacteria</taxon>
        <taxon>Bacillati</taxon>
        <taxon>Actinomycetota</taxon>
        <taxon>Actinomycetes</taxon>
        <taxon>Mycobacteriales</taxon>
        <taxon>Corynebacteriaceae</taxon>
        <taxon>Corynebacterium</taxon>
    </lineage>
</organism>
<keyword evidence="3" id="KW-1185">Reference proteome</keyword>
<name>A0A5C4U701_9CORY</name>
<evidence type="ECO:0000313" key="3">
    <source>
        <dbReference type="Proteomes" id="UP000312032"/>
    </source>
</evidence>
<dbReference type="EMBL" id="VDHJ01000002">
    <property type="protein sequence ID" value="TNL99694.1"/>
    <property type="molecule type" value="Genomic_DNA"/>
</dbReference>
<keyword evidence="1" id="KW-0812">Transmembrane</keyword>